<evidence type="ECO:0000313" key="1">
    <source>
        <dbReference type="EMBL" id="KAF2069533.1"/>
    </source>
</evidence>
<name>A0A8J4PM78_9MYCE</name>
<dbReference type="AlphaFoldDB" id="A0A8J4PM78"/>
<proteinExistence type="predicted"/>
<keyword evidence="2" id="KW-1185">Reference proteome</keyword>
<evidence type="ECO:0008006" key="3">
    <source>
        <dbReference type="Google" id="ProtNLM"/>
    </source>
</evidence>
<accession>A0A8J4PM78</accession>
<feature type="non-terminal residue" evidence="1">
    <location>
        <position position="1"/>
    </location>
</feature>
<reference evidence="1" key="1">
    <citation type="submission" date="2020-01" db="EMBL/GenBank/DDBJ databases">
        <title>Development of genomics and gene disruption for Polysphondylium violaceum indicates a role for the polyketide synthase stlB in stalk morphogenesis.</title>
        <authorList>
            <person name="Narita B."/>
            <person name="Kawabe Y."/>
            <person name="Kin K."/>
            <person name="Saito T."/>
            <person name="Gibbs R."/>
            <person name="Kuspa A."/>
            <person name="Muzny D."/>
            <person name="Queller D."/>
            <person name="Richards S."/>
            <person name="Strassman J."/>
            <person name="Sucgang R."/>
            <person name="Worley K."/>
            <person name="Schaap P."/>
        </authorList>
    </citation>
    <scope>NUCLEOTIDE SEQUENCE</scope>
    <source>
        <strain evidence="1">QSvi11</strain>
    </source>
</reference>
<protein>
    <recommendedName>
        <fullName evidence="3">Ankyrin repeat-containing protein</fullName>
    </recommendedName>
</protein>
<dbReference type="EMBL" id="AJWJ01000644">
    <property type="protein sequence ID" value="KAF2069533.1"/>
    <property type="molecule type" value="Genomic_DNA"/>
</dbReference>
<gene>
    <name evidence="1" type="ORF">CYY_009141</name>
</gene>
<sequence>KDLPQTVKTIASTGNSDNILAMIKSYQTEFLTLLYRDSSKSYGNRTNCHYMDNDFEYPSKTELAIEEIFYSLIKCNHLHVFKAIYEQFPEFHEMILNMDILVLIAISNNSLETIDFLLDHAKIKFYARQIVINPMIKSLLK</sequence>
<organism evidence="1 2">
    <name type="scientific">Polysphondylium violaceum</name>
    <dbReference type="NCBI Taxonomy" id="133409"/>
    <lineage>
        <taxon>Eukaryota</taxon>
        <taxon>Amoebozoa</taxon>
        <taxon>Evosea</taxon>
        <taxon>Eumycetozoa</taxon>
        <taxon>Dictyostelia</taxon>
        <taxon>Dictyosteliales</taxon>
        <taxon>Dictyosteliaceae</taxon>
        <taxon>Polysphondylium</taxon>
    </lineage>
</organism>
<comment type="caution">
    <text evidence="1">The sequence shown here is derived from an EMBL/GenBank/DDBJ whole genome shotgun (WGS) entry which is preliminary data.</text>
</comment>
<evidence type="ECO:0000313" key="2">
    <source>
        <dbReference type="Proteomes" id="UP000695562"/>
    </source>
</evidence>
<dbReference type="Proteomes" id="UP000695562">
    <property type="component" value="Unassembled WGS sequence"/>
</dbReference>